<dbReference type="SUPFAM" id="SSF144091">
    <property type="entry name" value="Rhomboid-like"/>
    <property type="match status" value="1"/>
</dbReference>
<dbReference type="PANTHER" id="PTHR43066:SF1">
    <property type="entry name" value="RHOMBOID PROTEIN 2"/>
    <property type="match status" value="1"/>
</dbReference>
<comment type="similarity">
    <text evidence="2">Belongs to the peptidase S54 family.</text>
</comment>
<accession>A0AAV9J1L5</accession>
<keyword evidence="6 9" id="KW-1133">Transmembrane helix</keyword>
<dbReference type="InterPro" id="IPR035952">
    <property type="entry name" value="Rhomboid-like_sf"/>
</dbReference>
<dbReference type="Proteomes" id="UP001301350">
    <property type="component" value="Unassembled WGS sequence"/>
</dbReference>
<feature type="compositionally biased region" description="Polar residues" evidence="8">
    <location>
        <begin position="243"/>
        <end position="254"/>
    </location>
</feature>
<keyword evidence="5" id="KW-0378">Hydrolase</keyword>
<proteinExistence type="inferred from homology"/>
<dbReference type="GO" id="GO:0004252">
    <property type="term" value="F:serine-type endopeptidase activity"/>
    <property type="evidence" value="ECO:0007669"/>
    <property type="project" value="InterPro"/>
</dbReference>
<name>A0AAV9J1L5_CYACA</name>
<feature type="domain" description="Peptidase S54 rhomboid" evidence="10">
    <location>
        <begin position="34"/>
        <end position="193"/>
    </location>
</feature>
<evidence type="ECO:0000256" key="6">
    <source>
        <dbReference type="ARBA" id="ARBA00022989"/>
    </source>
</evidence>
<evidence type="ECO:0000313" key="11">
    <source>
        <dbReference type="EMBL" id="KAK4538498.1"/>
    </source>
</evidence>
<feature type="transmembrane region" description="Helical" evidence="9">
    <location>
        <begin position="72"/>
        <end position="94"/>
    </location>
</feature>
<sequence length="397" mass="43024">MLLICGGTFVSGVLFGQSLRRVCLDPDAPLWQLAYRVFTAAVFHLGLLHIVFNAITWLEFASPLERRVGTTTFLYLTVLFMVAGGVLHVALARSVTALATQLLPAASEASRGPLLALIGWGRGCAVGLSGVLFSLLVVEASNHAADEILLVLGLVPCPVRLYPVVLLVLLQLLLPAVSFYGHLGGLLAGFVYVRGWLPHGIRRPLSAECSRRADETVSRYVPGWARREGEHVWSSVTSESGANRRSQWRQTSGAEGTGVPRGSWLSRVRDTLQTFVVARREPETADDANVSYPGGHRLGSAAEAQAVVMEVEDEEEESSEELMIRLGYPVEDAMNALAECDGDVDMARAVIDSRLASELCEMGFEERDVEFALQSGTEKAVPALVEWIAGANHSERA</sequence>
<evidence type="ECO:0000256" key="3">
    <source>
        <dbReference type="ARBA" id="ARBA00022670"/>
    </source>
</evidence>
<evidence type="ECO:0000256" key="8">
    <source>
        <dbReference type="SAM" id="MobiDB-lite"/>
    </source>
</evidence>
<evidence type="ECO:0000256" key="5">
    <source>
        <dbReference type="ARBA" id="ARBA00022801"/>
    </source>
</evidence>
<feature type="transmembrane region" description="Helical" evidence="9">
    <location>
        <begin position="179"/>
        <end position="197"/>
    </location>
</feature>
<feature type="region of interest" description="Disordered" evidence="8">
    <location>
        <begin position="243"/>
        <end position="262"/>
    </location>
</feature>
<dbReference type="PANTHER" id="PTHR43066">
    <property type="entry name" value="RHOMBOID-RELATED PROTEIN"/>
    <property type="match status" value="1"/>
</dbReference>
<feature type="transmembrane region" description="Helical" evidence="9">
    <location>
        <begin position="36"/>
        <end position="60"/>
    </location>
</feature>
<evidence type="ECO:0000313" key="12">
    <source>
        <dbReference type="Proteomes" id="UP001301350"/>
    </source>
</evidence>
<evidence type="ECO:0000256" key="4">
    <source>
        <dbReference type="ARBA" id="ARBA00022692"/>
    </source>
</evidence>
<dbReference type="AlphaFoldDB" id="A0AAV9J1L5"/>
<comment type="subcellular location">
    <subcellularLocation>
        <location evidence="1">Membrane</location>
        <topology evidence="1">Multi-pass membrane protein</topology>
    </subcellularLocation>
</comment>
<keyword evidence="12" id="KW-1185">Reference proteome</keyword>
<dbReference type="EMBL" id="JANCYW010000018">
    <property type="protein sequence ID" value="KAK4538498.1"/>
    <property type="molecule type" value="Genomic_DNA"/>
</dbReference>
<dbReference type="InterPro" id="IPR022764">
    <property type="entry name" value="Peptidase_S54_rhomboid_dom"/>
</dbReference>
<keyword evidence="4 9" id="KW-0812">Transmembrane</keyword>
<keyword evidence="3" id="KW-0645">Protease</keyword>
<keyword evidence="7 9" id="KW-0472">Membrane</keyword>
<gene>
    <name evidence="11" type="ORF">CDCA_CDCA18G4523</name>
</gene>
<evidence type="ECO:0000259" key="10">
    <source>
        <dbReference type="Pfam" id="PF01694"/>
    </source>
</evidence>
<feature type="transmembrane region" description="Helical" evidence="9">
    <location>
        <begin position="114"/>
        <end position="137"/>
    </location>
</feature>
<feature type="transmembrane region" description="Helical" evidence="9">
    <location>
        <begin position="149"/>
        <end position="173"/>
    </location>
</feature>
<evidence type="ECO:0000256" key="9">
    <source>
        <dbReference type="SAM" id="Phobius"/>
    </source>
</evidence>
<organism evidence="11 12">
    <name type="scientific">Cyanidium caldarium</name>
    <name type="common">Red alga</name>
    <dbReference type="NCBI Taxonomy" id="2771"/>
    <lineage>
        <taxon>Eukaryota</taxon>
        <taxon>Rhodophyta</taxon>
        <taxon>Bangiophyceae</taxon>
        <taxon>Cyanidiales</taxon>
        <taxon>Cyanidiaceae</taxon>
        <taxon>Cyanidium</taxon>
    </lineage>
</organism>
<protein>
    <recommendedName>
        <fullName evidence="10">Peptidase S54 rhomboid domain-containing protein</fullName>
    </recommendedName>
</protein>
<reference evidence="11 12" key="1">
    <citation type="submission" date="2022-07" db="EMBL/GenBank/DDBJ databases">
        <title>Genome-wide signatures of adaptation to extreme environments.</title>
        <authorList>
            <person name="Cho C.H."/>
            <person name="Yoon H.S."/>
        </authorList>
    </citation>
    <scope>NUCLEOTIDE SEQUENCE [LARGE SCALE GENOMIC DNA]</scope>
    <source>
        <strain evidence="11 12">DBV 063 E5</strain>
    </source>
</reference>
<dbReference type="Gene3D" id="1.20.1540.10">
    <property type="entry name" value="Rhomboid-like"/>
    <property type="match status" value="1"/>
</dbReference>
<dbReference type="Pfam" id="PF01694">
    <property type="entry name" value="Rhomboid"/>
    <property type="match status" value="1"/>
</dbReference>
<dbReference type="GO" id="GO:0016020">
    <property type="term" value="C:membrane"/>
    <property type="evidence" value="ECO:0007669"/>
    <property type="project" value="UniProtKB-SubCell"/>
</dbReference>
<evidence type="ECO:0000256" key="2">
    <source>
        <dbReference type="ARBA" id="ARBA00009045"/>
    </source>
</evidence>
<evidence type="ECO:0000256" key="1">
    <source>
        <dbReference type="ARBA" id="ARBA00004141"/>
    </source>
</evidence>
<comment type="caution">
    <text evidence="11">The sequence shown here is derived from an EMBL/GenBank/DDBJ whole genome shotgun (WGS) entry which is preliminary data.</text>
</comment>
<evidence type="ECO:0000256" key="7">
    <source>
        <dbReference type="ARBA" id="ARBA00023136"/>
    </source>
</evidence>
<dbReference type="GO" id="GO:0006508">
    <property type="term" value="P:proteolysis"/>
    <property type="evidence" value="ECO:0007669"/>
    <property type="project" value="UniProtKB-KW"/>
</dbReference>